<dbReference type="InterPro" id="IPR005467">
    <property type="entry name" value="His_kinase_dom"/>
</dbReference>
<dbReference type="STRING" id="537006.PRABACTJOHN_01650"/>
<dbReference type="PRINTS" id="PR00344">
    <property type="entry name" value="BCTRLSENSOR"/>
</dbReference>
<feature type="domain" description="Histidine kinase" evidence="6">
    <location>
        <begin position="1"/>
        <end position="194"/>
    </location>
</feature>
<dbReference type="Pfam" id="PF02518">
    <property type="entry name" value="HATPase_c"/>
    <property type="match status" value="1"/>
</dbReference>
<reference evidence="7 8" key="1">
    <citation type="submission" date="2008-10" db="EMBL/GenBank/DDBJ databases">
        <title>Draft genome sequence of Parabacteroides johnsonii (DSM 18315).</title>
        <authorList>
            <person name="Sudarsanam P."/>
            <person name="Ley R."/>
            <person name="Guruge J."/>
            <person name="Turnbaugh P.J."/>
            <person name="Mahowald M."/>
            <person name="Liep D."/>
            <person name="Gordon J."/>
        </authorList>
    </citation>
    <scope>NUCLEOTIDE SEQUENCE [LARGE SCALE GENOMIC DNA]</scope>
    <source>
        <strain evidence="7 8">DSM 18315</strain>
    </source>
</reference>
<dbReference type="InterPro" id="IPR003594">
    <property type="entry name" value="HATPase_dom"/>
</dbReference>
<dbReference type="Proteomes" id="UP000005510">
    <property type="component" value="Unassembled WGS sequence"/>
</dbReference>
<proteinExistence type="predicted"/>
<evidence type="ECO:0000259" key="6">
    <source>
        <dbReference type="PROSITE" id="PS50109"/>
    </source>
</evidence>
<protein>
    <recommendedName>
        <fullName evidence="2">histidine kinase</fullName>
        <ecNumber evidence="2">2.7.13.3</ecNumber>
    </recommendedName>
</protein>
<comment type="catalytic activity">
    <reaction evidence="1">
        <text>ATP + protein L-histidine = ADP + protein N-phospho-L-histidine.</text>
        <dbReference type="EC" id="2.7.13.3"/>
    </reaction>
</comment>
<organism evidence="7 8">
    <name type="scientific">Parabacteroides johnsonii DSM 18315</name>
    <dbReference type="NCBI Taxonomy" id="537006"/>
    <lineage>
        <taxon>Bacteria</taxon>
        <taxon>Pseudomonadati</taxon>
        <taxon>Bacteroidota</taxon>
        <taxon>Bacteroidia</taxon>
        <taxon>Bacteroidales</taxon>
        <taxon>Tannerellaceae</taxon>
        <taxon>Parabacteroides</taxon>
    </lineage>
</organism>
<accession>B7B9E7</accession>
<sequence length="199" mass="22402">MLVETNDPDEKEEYTRIINNNNELLLKLISDILDLSKIESGSVKLKYEDFDLSGYFDELAVSMKQRITNPDVNLVIVNRYDKCLVCLDKNRVAQILTNYMINAIKYTVKGTIEMGYDATKSGIYFYVKDSGIGILDEKKNRVFHRFEKLDEFAQGTGLGLSICKAIAEAMGGKVGFESTYGKGSLFWASLPCETKSEVS</sequence>
<gene>
    <name evidence="7" type="ORF">PRABACTJOHN_01650</name>
</gene>
<comment type="caution">
    <text evidence="7">The sequence shown here is derived from an EMBL/GenBank/DDBJ whole genome shotgun (WGS) entry which is preliminary data.</text>
</comment>
<keyword evidence="4 7" id="KW-0418">Kinase</keyword>
<keyword evidence="3" id="KW-0808">Transferase</keyword>
<dbReference type="GO" id="GO:0000155">
    <property type="term" value="F:phosphorelay sensor kinase activity"/>
    <property type="evidence" value="ECO:0007669"/>
    <property type="project" value="InterPro"/>
</dbReference>
<dbReference type="InterPro" id="IPR050736">
    <property type="entry name" value="Sensor_HK_Regulatory"/>
</dbReference>
<dbReference type="InterPro" id="IPR036890">
    <property type="entry name" value="HATPase_C_sf"/>
</dbReference>
<dbReference type="PANTHER" id="PTHR43711">
    <property type="entry name" value="TWO-COMPONENT HISTIDINE KINASE"/>
    <property type="match status" value="1"/>
</dbReference>
<evidence type="ECO:0000313" key="7">
    <source>
        <dbReference type="EMBL" id="EEC96934.1"/>
    </source>
</evidence>
<name>B7B9E7_9BACT</name>
<dbReference type="AlphaFoldDB" id="B7B9E7"/>
<dbReference type="EC" id="2.7.13.3" evidence="2"/>
<dbReference type="SUPFAM" id="SSF55874">
    <property type="entry name" value="ATPase domain of HSP90 chaperone/DNA topoisomerase II/histidine kinase"/>
    <property type="match status" value="1"/>
</dbReference>
<evidence type="ECO:0000256" key="1">
    <source>
        <dbReference type="ARBA" id="ARBA00000085"/>
    </source>
</evidence>
<evidence type="ECO:0000313" key="8">
    <source>
        <dbReference type="Proteomes" id="UP000005510"/>
    </source>
</evidence>
<dbReference type="HOGENOM" id="CLU_000445_89_3_10"/>
<dbReference type="EMBL" id="ABYH01000172">
    <property type="protein sequence ID" value="EEC96934.1"/>
    <property type="molecule type" value="Genomic_DNA"/>
</dbReference>
<dbReference type="InterPro" id="IPR036097">
    <property type="entry name" value="HisK_dim/P_sf"/>
</dbReference>
<dbReference type="SUPFAM" id="SSF47384">
    <property type="entry name" value="Homodimeric domain of signal transducing histidine kinase"/>
    <property type="match status" value="1"/>
</dbReference>
<evidence type="ECO:0000256" key="5">
    <source>
        <dbReference type="ARBA" id="ARBA00023012"/>
    </source>
</evidence>
<keyword evidence="5" id="KW-0902">Two-component regulatory system</keyword>
<dbReference type="PANTHER" id="PTHR43711:SF31">
    <property type="entry name" value="HISTIDINE KINASE"/>
    <property type="match status" value="1"/>
</dbReference>
<dbReference type="PROSITE" id="PS50109">
    <property type="entry name" value="HIS_KIN"/>
    <property type="match status" value="1"/>
</dbReference>
<dbReference type="InterPro" id="IPR004358">
    <property type="entry name" value="Sig_transdc_His_kin-like_C"/>
</dbReference>
<evidence type="ECO:0000256" key="3">
    <source>
        <dbReference type="ARBA" id="ARBA00022679"/>
    </source>
</evidence>
<dbReference type="Gene3D" id="3.30.565.10">
    <property type="entry name" value="Histidine kinase-like ATPase, C-terminal domain"/>
    <property type="match status" value="1"/>
</dbReference>
<reference evidence="7 8" key="2">
    <citation type="submission" date="2008-10" db="EMBL/GenBank/DDBJ databases">
        <authorList>
            <person name="Fulton L."/>
            <person name="Clifton S."/>
            <person name="Fulton B."/>
            <person name="Xu J."/>
            <person name="Minx P."/>
            <person name="Pepin K.H."/>
            <person name="Johnson M."/>
            <person name="Bhonagiri V."/>
            <person name="Nash W.E."/>
            <person name="Mardis E.R."/>
            <person name="Wilson R.K."/>
        </authorList>
    </citation>
    <scope>NUCLEOTIDE SEQUENCE [LARGE SCALE GENOMIC DNA]</scope>
    <source>
        <strain evidence="7 8">DSM 18315</strain>
    </source>
</reference>
<dbReference type="SMART" id="SM00387">
    <property type="entry name" value="HATPase_c"/>
    <property type="match status" value="1"/>
</dbReference>
<evidence type="ECO:0000256" key="2">
    <source>
        <dbReference type="ARBA" id="ARBA00012438"/>
    </source>
</evidence>
<dbReference type="Gene3D" id="1.10.287.130">
    <property type="match status" value="1"/>
</dbReference>
<evidence type="ECO:0000256" key="4">
    <source>
        <dbReference type="ARBA" id="ARBA00022777"/>
    </source>
</evidence>